<reference evidence="4" key="1">
    <citation type="submission" date="2020-01" db="EMBL/GenBank/DDBJ databases">
        <title>Identification and distribution of gene clusters putatively required for synthesis of sphingolipid metabolism inhibitors in phylogenetically diverse species of the filamentous fungus Fusarium.</title>
        <authorList>
            <person name="Kim H.-S."/>
            <person name="Busman M."/>
            <person name="Brown D.W."/>
            <person name="Divon H."/>
            <person name="Uhlig S."/>
            <person name="Proctor R.H."/>
        </authorList>
    </citation>
    <scope>NUCLEOTIDE SEQUENCE</scope>
    <source>
        <strain evidence="4">NRRL 53441</strain>
    </source>
</reference>
<dbReference type="InterPro" id="IPR036864">
    <property type="entry name" value="Zn2-C6_fun-type_DNA-bd_sf"/>
</dbReference>
<dbReference type="CDD" id="cd00067">
    <property type="entry name" value="GAL4"/>
    <property type="match status" value="1"/>
</dbReference>
<protein>
    <submittedName>
        <fullName evidence="4">Zn(2)-C6 fungal-type DNA-binding domain protein</fullName>
    </submittedName>
</protein>
<gene>
    <name evidence="4" type="ORF">F53441_10245</name>
</gene>
<dbReference type="AlphaFoldDB" id="A0A8H4K9Z0"/>
<keyword evidence="4" id="KW-0238">DNA-binding</keyword>
<evidence type="ECO:0000256" key="1">
    <source>
        <dbReference type="ARBA" id="ARBA00022723"/>
    </source>
</evidence>
<dbReference type="EMBL" id="JAADJG010000478">
    <property type="protein sequence ID" value="KAF4446096.1"/>
    <property type="molecule type" value="Genomic_DNA"/>
</dbReference>
<keyword evidence="2" id="KW-0539">Nucleus</keyword>
<feature type="domain" description="Zn(2)-C6 fungal-type" evidence="3">
    <location>
        <begin position="47"/>
        <end position="77"/>
    </location>
</feature>
<dbReference type="GO" id="GO:0000981">
    <property type="term" value="F:DNA-binding transcription factor activity, RNA polymerase II-specific"/>
    <property type="evidence" value="ECO:0007669"/>
    <property type="project" value="InterPro"/>
</dbReference>
<dbReference type="SUPFAM" id="SSF57701">
    <property type="entry name" value="Zn2/Cys6 DNA-binding domain"/>
    <property type="match status" value="1"/>
</dbReference>
<dbReference type="PANTHER" id="PTHR47256:SF1">
    <property type="entry name" value="ZN(II)2CYS6 TRANSCRIPTION FACTOR (EUROFUNG)"/>
    <property type="match status" value="1"/>
</dbReference>
<dbReference type="PROSITE" id="PS50048">
    <property type="entry name" value="ZN2_CY6_FUNGAL_2"/>
    <property type="match status" value="1"/>
</dbReference>
<dbReference type="Proteomes" id="UP000605986">
    <property type="component" value="Unassembled WGS sequence"/>
</dbReference>
<dbReference type="Pfam" id="PF04082">
    <property type="entry name" value="Fungal_trans"/>
    <property type="match status" value="1"/>
</dbReference>
<evidence type="ECO:0000313" key="4">
    <source>
        <dbReference type="EMBL" id="KAF4446096.1"/>
    </source>
</evidence>
<dbReference type="CDD" id="cd12148">
    <property type="entry name" value="fungal_TF_MHR"/>
    <property type="match status" value="1"/>
</dbReference>
<dbReference type="Pfam" id="PF00172">
    <property type="entry name" value="Zn_clus"/>
    <property type="match status" value="1"/>
</dbReference>
<proteinExistence type="predicted"/>
<dbReference type="GO" id="GO:0008270">
    <property type="term" value="F:zinc ion binding"/>
    <property type="evidence" value="ECO:0007669"/>
    <property type="project" value="InterPro"/>
</dbReference>
<accession>A0A8H4K9Z0</accession>
<dbReference type="OrthoDB" id="426882at2759"/>
<keyword evidence="1" id="KW-0479">Metal-binding</keyword>
<dbReference type="SMART" id="SM00066">
    <property type="entry name" value="GAL4"/>
    <property type="match status" value="1"/>
</dbReference>
<dbReference type="GO" id="GO:0003677">
    <property type="term" value="F:DNA binding"/>
    <property type="evidence" value="ECO:0007669"/>
    <property type="project" value="UniProtKB-KW"/>
</dbReference>
<dbReference type="InterPro" id="IPR001138">
    <property type="entry name" value="Zn2Cys6_DnaBD"/>
</dbReference>
<dbReference type="GO" id="GO:0006351">
    <property type="term" value="P:DNA-templated transcription"/>
    <property type="evidence" value="ECO:0007669"/>
    <property type="project" value="InterPro"/>
</dbReference>
<dbReference type="InterPro" id="IPR007219">
    <property type="entry name" value="XnlR_reg_dom"/>
</dbReference>
<comment type="caution">
    <text evidence="4">The sequence shown here is derived from an EMBL/GenBank/DDBJ whole genome shotgun (WGS) entry which is preliminary data.</text>
</comment>
<evidence type="ECO:0000259" key="3">
    <source>
        <dbReference type="PROSITE" id="PS50048"/>
    </source>
</evidence>
<keyword evidence="5" id="KW-1185">Reference proteome</keyword>
<name>A0A8H4K9Z0_9HYPO</name>
<organism evidence="4 5">
    <name type="scientific">Fusarium austroafricanum</name>
    <dbReference type="NCBI Taxonomy" id="2364996"/>
    <lineage>
        <taxon>Eukaryota</taxon>
        <taxon>Fungi</taxon>
        <taxon>Dikarya</taxon>
        <taxon>Ascomycota</taxon>
        <taxon>Pezizomycotina</taxon>
        <taxon>Sordariomycetes</taxon>
        <taxon>Hypocreomycetidae</taxon>
        <taxon>Hypocreales</taxon>
        <taxon>Nectriaceae</taxon>
        <taxon>Fusarium</taxon>
        <taxon>Fusarium concolor species complex</taxon>
    </lineage>
</organism>
<dbReference type="Gene3D" id="4.10.240.10">
    <property type="entry name" value="Zn(2)-C6 fungal-type DNA-binding domain"/>
    <property type="match status" value="1"/>
</dbReference>
<sequence length="535" mass="61504">MDGRARPTFRPLLPVTLVAFNSGAGAGEAGGNGRVAVTPRRKNIDLACLACRKRNVRCNGEMSQCSTYVKRGIPCEYPEDDEQTSRVLKRKLADTEERLQTHEELESIMQSKRNEENLAIIGRLRNARDVRSVLQYIKDGDLLLQMSLAPETCHCYTFPLVSEIPLFLHQRNNPYLRSHTYKCVNELAPEEQRADHGGNSQIAQGGFEAQYRAPYHAAKIVKPRLESARPSNWTLVPASDNLLRELLQAYFLREYPKFTMFHKDHFLEDIVAGRKRYCSSLLVNAILAAACYSYSRAEYRTKFWNPQSLQYQFSAEPTNIQASLIVALTNNMNGVDEIGWLYTEQSVTMANRMRIFDPPPATITDRRKAANCMGSVYFPICPLPDPNDSLAWYPKVWITYPLSKNPIPIRLGDYFKAITEFRVLLNEIGRFAFPETGTQRKLSFEESWAFYLKLDRWYENLPHSLSSLREALPFQFLTHLHYFNIAIFLLEPFTTSETRGVDSDDALDDTLRGVVIDARIRFETVFRLYYLRHGF</sequence>
<dbReference type="PANTHER" id="PTHR47256">
    <property type="entry name" value="ZN(II)2CYS6 TRANSCRIPTION FACTOR (EUROFUNG)-RELATED"/>
    <property type="match status" value="1"/>
</dbReference>
<dbReference type="InterPro" id="IPR053187">
    <property type="entry name" value="Notoamide_regulator"/>
</dbReference>
<evidence type="ECO:0000256" key="2">
    <source>
        <dbReference type="ARBA" id="ARBA00023242"/>
    </source>
</evidence>
<evidence type="ECO:0000313" key="5">
    <source>
        <dbReference type="Proteomes" id="UP000605986"/>
    </source>
</evidence>